<feature type="domain" description="Archaeal Type IV pilin N-terminal" evidence="2">
    <location>
        <begin position="11"/>
        <end position="65"/>
    </location>
</feature>
<dbReference type="PATRIC" id="fig|1227488.3.peg.4024"/>
<name>M0BVP2_9EURY</name>
<reference evidence="3 4" key="1">
    <citation type="journal article" date="2014" name="PLoS Genet.">
        <title>Phylogenetically driven sequencing of extremely halophilic archaea reveals strategies for static and dynamic osmo-response.</title>
        <authorList>
            <person name="Becker E.A."/>
            <person name="Seitzer P.M."/>
            <person name="Tritt A."/>
            <person name="Larsen D."/>
            <person name="Krusor M."/>
            <person name="Yao A.I."/>
            <person name="Wu D."/>
            <person name="Madern D."/>
            <person name="Eisen J.A."/>
            <person name="Darling A.E."/>
            <person name="Facciotti M.T."/>
        </authorList>
    </citation>
    <scope>NUCLEOTIDE SEQUENCE [LARGE SCALE GENOMIC DNA]</scope>
    <source>
        <strain evidence="3 4">JCM 13891</strain>
    </source>
</reference>
<comment type="caution">
    <text evidence="3">The sequence shown here is derived from an EMBL/GenBank/DDBJ whole genome shotgun (WGS) entry which is preliminary data.</text>
</comment>
<dbReference type="EMBL" id="AOIS01000063">
    <property type="protein sequence ID" value="ELZ14473.1"/>
    <property type="molecule type" value="Genomic_DNA"/>
</dbReference>
<evidence type="ECO:0000256" key="1">
    <source>
        <dbReference type="SAM" id="Phobius"/>
    </source>
</evidence>
<evidence type="ECO:0000313" key="3">
    <source>
        <dbReference type="EMBL" id="ELZ14473.1"/>
    </source>
</evidence>
<dbReference type="Pfam" id="PF07790">
    <property type="entry name" value="Pilin_N"/>
    <property type="match status" value="1"/>
</dbReference>
<dbReference type="Proteomes" id="UP000011657">
    <property type="component" value="Unassembled WGS sequence"/>
</dbReference>
<organism evidence="3 4">
    <name type="scientific">Haloterrigena salina JCM 13891</name>
    <dbReference type="NCBI Taxonomy" id="1227488"/>
    <lineage>
        <taxon>Archaea</taxon>
        <taxon>Methanobacteriati</taxon>
        <taxon>Methanobacteriota</taxon>
        <taxon>Stenosarchaea group</taxon>
        <taxon>Halobacteria</taxon>
        <taxon>Halobacteriales</taxon>
        <taxon>Natrialbaceae</taxon>
        <taxon>Haloterrigena</taxon>
    </lineage>
</organism>
<keyword evidence="1" id="KW-0812">Transmembrane</keyword>
<keyword evidence="1" id="KW-0472">Membrane</keyword>
<dbReference type="STRING" id="1227488.C477_20079"/>
<dbReference type="AlphaFoldDB" id="M0BVP2"/>
<evidence type="ECO:0000313" key="4">
    <source>
        <dbReference type="Proteomes" id="UP000011657"/>
    </source>
</evidence>
<gene>
    <name evidence="3" type="ORF">C477_20079</name>
</gene>
<dbReference type="InterPro" id="IPR012859">
    <property type="entry name" value="Pilin_N_archaeal"/>
</dbReference>
<dbReference type="eggNOG" id="arCOG02417">
    <property type="taxonomic scope" value="Archaea"/>
</dbReference>
<sequence length="332" mass="34937">MRIRQLQWGDRGISIVIGTVLLVGIVTITMAILATAILGTDLIDRSPEADIVYEEDQNGTVLIALADARGLSAGNTELQLRGEGSCGSWDGDGTLGKGSITLLEGSDCPDSLEEGDVIQVIGSDTLIDTYELRGPFADFGCEAYESELKNGDPIIIEDGDTVACDFTDDGSRLPNDIRVRDGGTLIGNINTSGVLEITDATVDGNVDSLDGFDLKVGSVVDGDVTADVKNVYLRDGSDVEGSIESLDSGKDVYLEVGSTESSTIGGDVMSERHVIIKDSNTVEGNVIADDEVQLKKNAIVEGDVLEGEITECGSGAEINGEPCHEHENYTGS</sequence>
<dbReference type="RefSeq" id="WP_008896272.1">
    <property type="nucleotide sequence ID" value="NZ_AOIS01000063.1"/>
</dbReference>
<feature type="transmembrane region" description="Helical" evidence="1">
    <location>
        <begin position="12"/>
        <end position="38"/>
    </location>
</feature>
<accession>M0BVP2</accession>
<keyword evidence="1" id="KW-1133">Transmembrane helix</keyword>
<protein>
    <recommendedName>
        <fullName evidence="2">Archaeal Type IV pilin N-terminal domain-containing protein</fullName>
    </recommendedName>
</protein>
<proteinExistence type="predicted"/>
<keyword evidence="4" id="KW-1185">Reference proteome</keyword>
<evidence type="ECO:0000259" key="2">
    <source>
        <dbReference type="Pfam" id="PF07790"/>
    </source>
</evidence>